<proteinExistence type="predicted"/>
<evidence type="ECO:0000313" key="3">
    <source>
        <dbReference type="Proteomes" id="UP000198846"/>
    </source>
</evidence>
<keyword evidence="1" id="KW-0732">Signal</keyword>
<dbReference type="AlphaFoldDB" id="A0A1H4DEA8"/>
<evidence type="ECO:0000313" key="2">
    <source>
        <dbReference type="EMBL" id="SEA70836.1"/>
    </source>
</evidence>
<keyword evidence="3" id="KW-1185">Reference proteome</keyword>
<organism evidence="2 3">
    <name type="scientific">Bizionia paragorgiae</name>
    <dbReference type="NCBI Taxonomy" id="283786"/>
    <lineage>
        <taxon>Bacteria</taxon>
        <taxon>Pseudomonadati</taxon>
        <taxon>Bacteroidota</taxon>
        <taxon>Flavobacteriia</taxon>
        <taxon>Flavobacteriales</taxon>
        <taxon>Flavobacteriaceae</taxon>
        <taxon>Bizionia</taxon>
    </lineage>
</organism>
<name>A0A1H4DEA8_BIZPA</name>
<dbReference type="STRING" id="283786.SAMN04487990_1295"/>
<protein>
    <recommendedName>
        <fullName evidence="4">Outer membrane protein beta-barrel domain-containing protein</fullName>
    </recommendedName>
</protein>
<feature type="chain" id="PRO_5011450822" description="Outer membrane protein beta-barrel domain-containing protein" evidence="1">
    <location>
        <begin position="29"/>
        <end position="194"/>
    </location>
</feature>
<gene>
    <name evidence="2" type="ORF">SAMN04487990_1295</name>
</gene>
<feature type="signal peptide" evidence="1">
    <location>
        <begin position="1"/>
        <end position="28"/>
    </location>
</feature>
<dbReference type="EMBL" id="FNQK01000029">
    <property type="protein sequence ID" value="SEA70836.1"/>
    <property type="molecule type" value="Genomic_DNA"/>
</dbReference>
<evidence type="ECO:0000256" key="1">
    <source>
        <dbReference type="SAM" id="SignalP"/>
    </source>
</evidence>
<reference evidence="2 3" key="1">
    <citation type="submission" date="2016-10" db="EMBL/GenBank/DDBJ databases">
        <authorList>
            <person name="de Groot N.N."/>
        </authorList>
    </citation>
    <scope>NUCLEOTIDE SEQUENCE [LARGE SCALE GENOMIC DNA]</scope>
    <source>
        <strain evidence="2 3">DSM 23842</strain>
    </source>
</reference>
<evidence type="ECO:0008006" key="4">
    <source>
        <dbReference type="Google" id="ProtNLM"/>
    </source>
</evidence>
<accession>A0A1H4DEA8</accession>
<sequence length="194" mass="22260">MKKTLRRKKMKKSLLILVFGLLTTVNYAQENNEIETEKVWRVNFLNPAIELEIPTGQYSTFSSALGIGYGGGYPDLTFGGSGFIYIISPFLDLQQKWFYNLNKRDGKNRNTENNSGNFVSFRLITRGNSIAENVNRTSDFDFAFGPTWGIQRKYGKNFHLLFDVGPQYYIDTNGNGNIWPIMLQLNLGFDLKKR</sequence>
<dbReference type="Proteomes" id="UP000198846">
    <property type="component" value="Unassembled WGS sequence"/>
</dbReference>